<name>A0A832ZWZ3_CALS0</name>
<dbReference type="InterPro" id="IPR000644">
    <property type="entry name" value="CBS_dom"/>
</dbReference>
<organism evidence="3 4">
    <name type="scientific">Caldiarchaeum subterraneum</name>
    <dbReference type="NCBI Taxonomy" id="311458"/>
    <lineage>
        <taxon>Archaea</taxon>
        <taxon>Nitrososphaerota</taxon>
        <taxon>Candidatus Caldarchaeales</taxon>
        <taxon>Candidatus Caldarchaeaceae</taxon>
        <taxon>Candidatus Caldarchaeum</taxon>
    </lineage>
</organism>
<evidence type="ECO:0000259" key="2">
    <source>
        <dbReference type="Pfam" id="PF00571"/>
    </source>
</evidence>
<dbReference type="PANTHER" id="PTHR43080:SF2">
    <property type="entry name" value="CBS DOMAIN-CONTAINING PROTEIN"/>
    <property type="match status" value="1"/>
</dbReference>
<dbReference type="InterPro" id="IPR051257">
    <property type="entry name" value="Diverse_CBS-Domain"/>
</dbReference>
<gene>
    <name evidence="3" type="ORF">EYH45_05675</name>
</gene>
<feature type="domain" description="CBS" evidence="2">
    <location>
        <begin position="160"/>
        <end position="207"/>
    </location>
</feature>
<dbReference type="SUPFAM" id="SSF54631">
    <property type="entry name" value="CBS-domain pair"/>
    <property type="match status" value="2"/>
</dbReference>
<keyword evidence="1" id="KW-0129">CBS domain</keyword>
<dbReference type="PANTHER" id="PTHR43080">
    <property type="entry name" value="CBS DOMAIN-CONTAINING PROTEIN CBSX3, MITOCHONDRIAL"/>
    <property type="match status" value="1"/>
</dbReference>
<evidence type="ECO:0000313" key="3">
    <source>
        <dbReference type="EMBL" id="HIQ30036.1"/>
    </source>
</evidence>
<dbReference type="AlphaFoldDB" id="A0A832ZWZ3"/>
<sequence length="289" mass="32580">MRLEYKLEKIKVADVLNIVGYNELKYVVSPLSPAIIAAMHIASLDVEAVTVAESRKKVYGIFTGYSLLRLIEGSKNNPWEALYRVSCASACGPTLEMSYDNTLAELLQGMLVSGNGCSVVTRNYESIATLGTLGIAKFFHATRFLKDLEEEIPLKRIANRDELVKIEPDTPIHELIDFMIQTRIRHLLIQDEAPKIITDRNLAEYLLDKRTIIQFRDDACLVMERKVGDVLSYCHEPAFLSPDTGINNVLEALLRNKSRTVVTDDMKQITTSWDITVGLYKETNPLNIN</sequence>
<dbReference type="Gene3D" id="3.10.580.10">
    <property type="entry name" value="CBS-domain"/>
    <property type="match status" value="1"/>
</dbReference>
<proteinExistence type="predicted"/>
<dbReference type="InterPro" id="IPR046342">
    <property type="entry name" value="CBS_dom_sf"/>
</dbReference>
<evidence type="ECO:0000313" key="4">
    <source>
        <dbReference type="Proteomes" id="UP000608579"/>
    </source>
</evidence>
<protein>
    <submittedName>
        <fullName evidence="3">CBS domain-containing protein</fullName>
    </submittedName>
</protein>
<reference evidence="3" key="1">
    <citation type="journal article" date="2020" name="ISME J.">
        <title>Gammaproteobacteria mediating utilization of methyl-, sulfur- and petroleum organic compounds in deep ocean hydrothermal plumes.</title>
        <authorList>
            <person name="Zhou Z."/>
            <person name="Liu Y."/>
            <person name="Pan J."/>
            <person name="Cron B.R."/>
            <person name="Toner B.M."/>
            <person name="Anantharaman K."/>
            <person name="Breier J.A."/>
            <person name="Dick G.J."/>
            <person name="Li M."/>
        </authorList>
    </citation>
    <scope>NUCLEOTIDE SEQUENCE</scope>
    <source>
        <strain evidence="3">SZUA-1515</strain>
    </source>
</reference>
<comment type="caution">
    <text evidence="3">The sequence shown here is derived from an EMBL/GenBank/DDBJ whole genome shotgun (WGS) entry which is preliminary data.</text>
</comment>
<dbReference type="Pfam" id="PF00571">
    <property type="entry name" value="CBS"/>
    <property type="match status" value="1"/>
</dbReference>
<dbReference type="EMBL" id="DQVM01000111">
    <property type="protein sequence ID" value="HIQ30036.1"/>
    <property type="molecule type" value="Genomic_DNA"/>
</dbReference>
<accession>A0A832ZWZ3</accession>
<dbReference type="Proteomes" id="UP000608579">
    <property type="component" value="Unassembled WGS sequence"/>
</dbReference>
<evidence type="ECO:0000256" key="1">
    <source>
        <dbReference type="ARBA" id="ARBA00023122"/>
    </source>
</evidence>